<protein>
    <submittedName>
        <fullName evidence="1">Putative house-cleaning noncanonical NTP pyrophosphatase (MazG superfamily)</fullName>
    </submittedName>
</protein>
<dbReference type="RefSeq" id="WP_209492011.1">
    <property type="nucleotide sequence ID" value="NZ_JAGGLC010000004.1"/>
</dbReference>
<dbReference type="AlphaFoldDB" id="A0A8T4GXA5"/>
<reference evidence="1" key="1">
    <citation type="submission" date="2021-03" db="EMBL/GenBank/DDBJ databases">
        <title>Genomic Encyclopedia of Type Strains, Phase IV (KMG-IV): sequencing the most valuable type-strain genomes for metagenomic binning, comparative biology and taxonomic classification.</title>
        <authorList>
            <person name="Goeker M."/>
        </authorList>
    </citation>
    <scope>NUCLEOTIDE SEQUENCE</scope>
    <source>
        <strain evidence="1">DSM 26232</strain>
    </source>
</reference>
<proteinExistence type="predicted"/>
<comment type="caution">
    <text evidence="1">The sequence shown here is derived from an EMBL/GenBank/DDBJ whole genome shotgun (WGS) entry which is preliminary data.</text>
</comment>
<organism evidence="1 2">
    <name type="scientific">Halolamina salifodinae</name>
    <dbReference type="NCBI Taxonomy" id="1202767"/>
    <lineage>
        <taxon>Archaea</taxon>
        <taxon>Methanobacteriati</taxon>
        <taxon>Methanobacteriota</taxon>
        <taxon>Stenosarchaea group</taxon>
        <taxon>Halobacteria</taxon>
        <taxon>Halobacteriales</taxon>
        <taxon>Haloferacaceae</taxon>
    </lineage>
</organism>
<evidence type="ECO:0000313" key="1">
    <source>
        <dbReference type="EMBL" id="MBP1987647.1"/>
    </source>
</evidence>
<accession>A0A8T4GXA5</accession>
<dbReference type="Proteomes" id="UP000823736">
    <property type="component" value="Unassembled WGS sequence"/>
</dbReference>
<gene>
    <name evidence="1" type="ORF">J2753_002148</name>
</gene>
<dbReference type="InterPro" id="IPR038735">
    <property type="entry name" value="MSMEG_1276-like_NTP-PPase_dom"/>
</dbReference>
<dbReference type="SUPFAM" id="SSF101386">
    <property type="entry name" value="all-alpha NTP pyrophosphatases"/>
    <property type="match status" value="1"/>
</dbReference>
<evidence type="ECO:0000313" key="2">
    <source>
        <dbReference type="Proteomes" id="UP000823736"/>
    </source>
</evidence>
<dbReference type="OrthoDB" id="313097at2157"/>
<sequence>MSREYDKLVRDDIPAVIEADGETPVTHVVDGDAYEERLFEKLAEETAELRAEPSADELADVLEVLDALRRQLGVDEDELEAVREKKAAERGRFDDGVVLERVED</sequence>
<name>A0A8T4GXA5_9EURY</name>
<keyword evidence="2" id="KW-1185">Reference proteome</keyword>
<dbReference type="EMBL" id="JAGGLC010000004">
    <property type="protein sequence ID" value="MBP1987647.1"/>
    <property type="molecule type" value="Genomic_DNA"/>
</dbReference>
<dbReference type="CDD" id="cd11532">
    <property type="entry name" value="NTP-PPase_COG4997"/>
    <property type="match status" value="1"/>
</dbReference>